<dbReference type="InterPro" id="IPR000873">
    <property type="entry name" value="AMP-dep_synth/lig_dom"/>
</dbReference>
<evidence type="ECO:0000256" key="2">
    <source>
        <dbReference type="ARBA" id="ARBA00022553"/>
    </source>
</evidence>
<organism evidence="4 5">
    <name type="scientific">Clonostachys chloroleuca</name>
    <dbReference type="NCBI Taxonomy" id="1926264"/>
    <lineage>
        <taxon>Eukaryota</taxon>
        <taxon>Fungi</taxon>
        <taxon>Dikarya</taxon>
        <taxon>Ascomycota</taxon>
        <taxon>Pezizomycotina</taxon>
        <taxon>Sordariomycetes</taxon>
        <taxon>Hypocreomycetidae</taxon>
        <taxon>Hypocreales</taxon>
        <taxon>Bionectriaceae</taxon>
        <taxon>Clonostachys</taxon>
    </lineage>
</organism>
<proteinExistence type="predicted"/>
<evidence type="ECO:0000259" key="3">
    <source>
        <dbReference type="PROSITE" id="PS50075"/>
    </source>
</evidence>
<dbReference type="InterPro" id="IPR042099">
    <property type="entry name" value="ANL_N_sf"/>
</dbReference>
<dbReference type="Pfam" id="PF00501">
    <property type="entry name" value="AMP-binding"/>
    <property type="match status" value="1"/>
</dbReference>
<dbReference type="PANTHER" id="PTHR44845">
    <property type="entry name" value="CARRIER DOMAIN-CONTAINING PROTEIN"/>
    <property type="match status" value="1"/>
</dbReference>
<dbReference type="InterPro" id="IPR013120">
    <property type="entry name" value="FAR_NAD-bd"/>
</dbReference>
<dbReference type="InterPro" id="IPR020806">
    <property type="entry name" value="PKS_PP-bd"/>
</dbReference>
<comment type="caution">
    <text evidence="4">The sequence shown here is derived from an EMBL/GenBank/DDBJ whole genome shotgun (WGS) entry which is preliminary data.</text>
</comment>
<sequence length="652" mass="72805">MFYTSGSSGTPNGVLLKHEGLQNWAEGSIASLYYLGLEIVLQQTTPVFDISLEQVFIALFYGGTLCIVPREHHTDAEADCKIIEEYRVTFTIATPTEMTGWLQHRKRQMPKANDNWKRAFCEGEDLTEQVVKLAAEDHCNFELPLPKGVQGEIYLGGAGIAIKYHNREELTAAKFVHNPFATDDDKLHGWTTLHRAGDVGRWRREDGMLMIEGRIDTQVKLRGARIDLAEIEQAILASNETVVEAVVPVRKPSSSKTTLLVSHVVLDPSCLNPGERIRAIQSRLSERLPLYMCPAAILQLDRVPLASAGKLDRILVSKLRLPEYDNKSFGNDGRPDEVLSSIEIRLRDIWAAVVGLRYSFTSETSFFHAGGSSLLLLDLKNRIQEAFDIDMPLLRMFEFSTLNLMAHWIDRGTQEEPYQAVIIDWAEETALPSSLLDAYRNYDSQKGQALDNWKIPRGVVVLTGATGQLGKALLELLVASSSIQHVHCVGVRTPSKLKLDVNENKISVYKGDMNLPRLGLSKDGAATIFSQIDLIIHNSTDMSYLKTYATLRATNLQSTKELAYMLVQYGKIEKASFHFVSTISVGNLLTLVQTLPTTQEQVKFSLTLPPWPDAFLQTACLPQMFTSKPMGTSVRSGRVKYSWRSSVNKCQG</sequence>
<evidence type="ECO:0000256" key="1">
    <source>
        <dbReference type="ARBA" id="ARBA00022450"/>
    </source>
</evidence>
<dbReference type="EMBL" id="CABFNP030000754">
    <property type="protein sequence ID" value="CAI6083896.1"/>
    <property type="molecule type" value="Genomic_DNA"/>
</dbReference>
<dbReference type="PANTHER" id="PTHR44845:SF6">
    <property type="entry name" value="BETA-ALANINE-ACTIVATING ENZYME"/>
    <property type="match status" value="1"/>
</dbReference>
<dbReference type="Gene3D" id="3.40.50.720">
    <property type="entry name" value="NAD(P)-binding Rossmann-like Domain"/>
    <property type="match status" value="1"/>
</dbReference>
<dbReference type="AlphaFoldDB" id="A0AA35PXD8"/>
<name>A0AA35PXD8_9HYPO</name>
<dbReference type="Gene3D" id="2.30.38.10">
    <property type="entry name" value="Luciferase, Domain 3"/>
    <property type="match status" value="1"/>
</dbReference>
<keyword evidence="2" id="KW-0597">Phosphoprotein</keyword>
<protein>
    <recommendedName>
        <fullName evidence="3">Carrier domain-containing protein</fullName>
    </recommendedName>
</protein>
<dbReference type="Gene3D" id="1.10.1200.10">
    <property type="entry name" value="ACP-like"/>
    <property type="match status" value="1"/>
</dbReference>
<evidence type="ECO:0000313" key="5">
    <source>
        <dbReference type="Proteomes" id="UP001160390"/>
    </source>
</evidence>
<dbReference type="Proteomes" id="UP001160390">
    <property type="component" value="Unassembled WGS sequence"/>
</dbReference>
<evidence type="ECO:0000313" key="4">
    <source>
        <dbReference type="EMBL" id="CAI6083896.1"/>
    </source>
</evidence>
<dbReference type="GO" id="GO:0031177">
    <property type="term" value="F:phosphopantetheine binding"/>
    <property type="evidence" value="ECO:0007669"/>
    <property type="project" value="InterPro"/>
</dbReference>
<accession>A0AA35PXD8</accession>
<dbReference type="SUPFAM" id="SSF47336">
    <property type="entry name" value="ACP-like"/>
    <property type="match status" value="1"/>
</dbReference>
<dbReference type="Gene3D" id="3.40.50.12780">
    <property type="entry name" value="N-terminal domain of ligase-like"/>
    <property type="match status" value="1"/>
</dbReference>
<dbReference type="SMART" id="SM00823">
    <property type="entry name" value="PKS_PP"/>
    <property type="match status" value="1"/>
</dbReference>
<dbReference type="Pfam" id="PF07993">
    <property type="entry name" value="NAD_binding_4"/>
    <property type="match status" value="1"/>
</dbReference>
<feature type="domain" description="Carrier" evidence="3">
    <location>
        <begin position="337"/>
        <end position="413"/>
    </location>
</feature>
<dbReference type="Pfam" id="PF00550">
    <property type="entry name" value="PP-binding"/>
    <property type="match status" value="1"/>
</dbReference>
<gene>
    <name evidence="4" type="ORF">CCHLO57077_00004692</name>
</gene>
<dbReference type="SUPFAM" id="SSF56801">
    <property type="entry name" value="Acetyl-CoA synthetase-like"/>
    <property type="match status" value="1"/>
</dbReference>
<keyword evidence="5" id="KW-1185">Reference proteome</keyword>
<dbReference type="InterPro" id="IPR036291">
    <property type="entry name" value="NAD(P)-bd_dom_sf"/>
</dbReference>
<dbReference type="PROSITE" id="PS50075">
    <property type="entry name" value="CARRIER"/>
    <property type="match status" value="1"/>
</dbReference>
<dbReference type="Gene3D" id="3.30.300.30">
    <property type="match status" value="1"/>
</dbReference>
<dbReference type="InterPro" id="IPR045851">
    <property type="entry name" value="AMP-bd_C_sf"/>
</dbReference>
<dbReference type="InterPro" id="IPR009081">
    <property type="entry name" value="PP-bd_ACP"/>
</dbReference>
<dbReference type="InterPro" id="IPR036736">
    <property type="entry name" value="ACP-like_sf"/>
</dbReference>
<reference evidence="4" key="1">
    <citation type="submission" date="2023-01" db="EMBL/GenBank/DDBJ databases">
        <authorList>
            <person name="Piombo E."/>
        </authorList>
    </citation>
    <scope>NUCLEOTIDE SEQUENCE</scope>
</reference>
<dbReference type="SUPFAM" id="SSF51735">
    <property type="entry name" value="NAD(P)-binding Rossmann-fold domains"/>
    <property type="match status" value="1"/>
</dbReference>
<keyword evidence="1" id="KW-0596">Phosphopantetheine</keyword>